<dbReference type="GO" id="GO:0032993">
    <property type="term" value="C:protein-DNA complex"/>
    <property type="evidence" value="ECO:0007669"/>
    <property type="project" value="TreeGrafter"/>
</dbReference>
<feature type="domain" description="OmpR/PhoB-type" evidence="7">
    <location>
        <begin position="130"/>
        <end position="226"/>
    </location>
</feature>
<dbReference type="PROSITE" id="PS51755">
    <property type="entry name" value="OMPR_PHOB"/>
    <property type="match status" value="1"/>
</dbReference>
<evidence type="ECO:0000313" key="8">
    <source>
        <dbReference type="EMBL" id="KUG25648.1"/>
    </source>
</evidence>
<evidence type="ECO:0000256" key="2">
    <source>
        <dbReference type="ARBA" id="ARBA00023012"/>
    </source>
</evidence>
<evidence type="ECO:0000256" key="1">
    <source>
        <dbReference type="ARBA" id="ARBA00022553"/>
    </source>
</evidence>
<dbReference type="GO" id="GO:0005829">
    <property type="term" value="C:cytosol"/>
    <property type="evidence" value="ECO:0007669"/>
    <property type="project" value="TreeGrafter"/>
</dbReference>
<evidence type="ECO:0000259" key="7">
    <source>
        <dbReference type="PROSITE" id="PS51755"/>
    </source>
</evidence>
<evidence type="ECO:0000256" key="3">
    <source>
        <dbReference type="ARBA" id="ARBA00023015"/>
    </source>
</evidence>
<dbReference type="InterPro" id="IPR001867">
    <property type="entry name" value="OmpR/PhoB-type_DNA-bd"/>
</dbReference>
<keyword evidence="1" id="KW-0597">Phosphoprotein</keyword>
<dbReference type="SUPFAM" id="SSF52172">
    <property type="entry name" value="CheY-like"/>
    <property type="match status" value="1"/>
</dbReference>
<dbReference type="InterPro" id="IPR011006">
    <property type="entry name" value="CheY-like_superfamily"/>
</dbReference>
<proteinExistence type="predicted"/>
<gene>
    <name evidence="8" type="ORF">ASZ90_004522</name>
</gene>
<dbReference type="Pfam" id="PF00486">
    <property type="entry name" value="Trans_reg_C"/>
    <property type="match status" value="1"/>
</dbReference>
<keyword evidence="4" id="KW-0238">DNA-binding</keyword>
<dbReference type="PANTHER" id="PTHR48111:SF40">
    <property type="entry name" value="PHOSPHATE REGULON TRANSCRIPTIONAL REGULATORY PROTEIN PHOB"/>
    <property type="match status" value="1"/>
</dbReference>
<accession>A0A0W8FXM8</accession>
<evidence type="ECO:0000256" key="4">
    <source>
        <dbReference type="ARBA" id="ARBA00023125"/>
    </source>
</evidence>
<dbReference type="FunFam" id="1.10.10.10:FF:000018">
    <property type="entry name" value="DNA-binding response regulator ResD"/>
    <property type="match status" value="1"/>
</dbReference>
<dbReference type="Pfam" id="PF00072">
    <property type="entry name" value="Response_reg"/>
    <property type="match status" value="1"/>
</dbReference>
<dbReference type="SMART" id="SM00862">
    <property type="entry name" value="Trans_reg_C"/>
    <property type="match status" value="1"/>
</dbReference>
<evidence type="ECO:0000256" key="5">
    <source>
        <dbReference type="ARBA" id="ARBA00023163"/>
    </source>
</evidence>
<dbReference type="InterPro" id="IPR001789">
    <property type="entry name" value="Sig_transdc_resp-reg_receiver"/>
</dbReference>
<dbReference type="InterPro" id="IPR036388">
    <property type="entry name" value="WH-like_DNA-bd_sf"/>
</dbReference>
<comment type="caution">
    <text evidence="8">The sequence shown here is derived from an EMBL/GenBank/DDBJ whole genome shotgun (WGS) entry which is preliminary data.</text>
</comment>
<keyword evidence="2" id="KW-0902">Two-component regulatory system</keyword>
<reference evidence="8" key="1">
    <citation type="journal article" date="2015" name="Proc. Natl. Acad. Sci. U.S.A.">
        <title>Networks of energetic and metabolic interactions define dynamics in microbial communities.</title>
        <authorList>
            <person name="Embree M."/>
            <person name="Liu J.K."/>
            <person name="Al-Bassam M.M."/>
            <person name="Zengler K."/>
        </authorList>
    </citation>
    <scope>NUCLEOTIDE SEQUENCE</scope>
</reference>
<sequence length="228" mass="26077">MNQKILLVDDEQDIVEFLEYNLIQEGFDVIKAYDGIEALEKLSENPDLIILDVLMPRLDGYQTCKKIREKPEFKETPILFLSAKASEADEITGLNLGADDYVQKPISLKKLIARVKSNLRRKTAATPTSINKIKVGPLRIDRERYTVHLNGESLVLPKKEFEILAYLASQPGKVFIREKILSDVWGTDIFVVERTVDVHVRKIREKLGDYADLIETIKGVGYRFKNVE</sequence>
<feature type="domain" description="Response regulatory" evidence="6">
    <location>
        <begin position="4"/>
        <end position="119"/>
    </location>
</feature>
<dbReference type="CDD" id="cd00383">
    <property type="entry name" value="trans_reg_C"/>
    <property type="match status" value="1"/>
</dbReference>
<dbReference type="SMART" id="SM00448">
    <property type="entry name" value="REC"/>
    <property type="match status" value="1"/>
</dbReference>
<dbReference type="FunFam" id="3.40.50.2300:FF:000001">
    <property type="entry name" value="DNA-binding response regulator PhoB"/>
    <property type="match status" value="1"/>
</dbReference>
<dbReference type="Gene3D" id="3.40.50.2300">
    <property type="match status" value="1"/>
</dbReference>
<dbReference type="InterPro" id="IPR016032">
    <property type="entry name" value="Sig_transdc_resp-reg_C-effctor"/>
</dbReference>
<protein>
    <submittedName>
        <fullName evidence="8">Response regulator receiver:transcriptional regulatory protein, c-terminal</fullName>
    </submittedName>
</protein>
<keyword evidence="3" id="KW-0805">Transcription regulation</keyword>
<evidence type="ECO:0000259" key="6">
    <source>
        <dbReference type="PROSITE" id="PS50110"/>
    </source>
</evidence>
<dbReference type="SUPFAM" id="SSF46894">
    <property type="entry name" value="C-terminal effector domain of the bipartite response regulators"/>
    <property type="match status" value="1"/>
</dbReference>
<organism evidence="8">
    <name type="scientific">hydrocarbon metagenome</name>
    <dbReference type="NCBI Taxonomy" id="938273"/>
    <lineage>
        <taxon>unclassified sequences</taxon>
        <taxon>metagenomes</taxon>
        <taxon>ecological metagenomes</taxon>
    </lineage>
</organism>
<dbReference type="PANTHER" id="PTHR48111">
    <property type="entry name" value="REGULATOR OF RPOS"/>
    <property type="match status" value="1"/>
</dbReference>
<dbReference type="GO" id="GO:0000156">
    <property type="term" value="F:phosphorelay response regulator activity"/>
    <property type="evidence" value="ECO:0007669"/>
    <property type="project" value="TreeGrafter"/>
</dbReference>
<keyword evidence="5" id="KW-0804">Transcription</keyword>
<name>A0A0W8FXM8_9ZZZZ</name>
<dbReference type="AlphaFoldDB" id="A0A0W8FXM8"/>
<dbReference type="GO" id="GO:0006355">
    <property type="term" value="P:regulation of DNA-templated transcription"/>
    <property type="evidence" value="ECO:0007669"/>
    <property type="project" value="InterPro"/>
</dbReference>
<dbReference type="GO" id="GO:0000976">
    <property type="term" value="F:transcription cis-regulatory region binding"/>
    <property type="evidence" value="ECO:0007669"/>
    <property type="project" value="TreeGrafter"/>
</dbReference>
<dbReference type="Gene3D" id="1.10.10.10">
    <property type="entry name" value="Winged helix-like DNA-binding domain superfamily/Winged helix DNA-binding domain"/>
    <property type="match status" value="1"/>
</dbReference>
<dbReference type="EMBL" id="LNQE01000633">
    <property type="protein sequence ID" value="KUG25648.1"/>
    <property type="molecule type" value="Genomic_DNA"/>
</dbReference>
<dbReference type="PROSITE" id="PS50110">
    <property type="entry name" value="RESPONSE_REGULATORY"/>
    <property type="match status" value="1"/>
</dbReference>
<dbReference type="InterPro" id="IPR039420">
    <property type="entry name" value="WalR-like"/>
</dbReference>